<proteinExistence type="predicted"/>
<protein>
    <submittedName>
        <fullName evidence="1">Uncharacterized protein</fullName>
    </submittedName>
</protein>
<keyword evidence="1" id="KW-0614">Plasmid</keyword>
<dbReference type="KEGG" id="moc:BB934_31610"/>
<gene>
    <name evidence="1" type="ORF">BB934_31610</name>
</gene>
<geneLocation type="plasmid" evidence="1">
    <name>unnamed1</name>
</geneLocation>
<evidence type="ECO:0000313" key="1">
    <source>
        <dbReference type="EMBL" id="ANY82789.1"/>
    </source>
</evidence>
<dbReference type="AlphaFoldDB" id="A0A1B2ES52"/>
<dbReference type="EMBL" id="CP016617">
    <property type="protein sequence ID" value="ANY82789.1"/>
    <property type="molecule type" value="Genomic_DNA"/>
</dbReference>
<organism evidence="1">
    <name type="scientific">Microvirga ossetica</name>
    <dbReference type="NCBI Taxonomy" id="1882682"/>
    <lineage>
        <taxon>Bacteria</taxon>
        <taxon>Pseudomonadati</taxon>
        <taxon>Pseudomonadota</taxon>
        <taxon>Alphaproteobacteria</taxon>
        <taxon>Hyphomicrobiales</taxon>
        <taxon>Methylobacteriaceae</taxon>
        <taxon>Microvirga</taxon>
    </lineage>
</organism>
<reference evidence="1" key="1">
    <citation type="submission" date="2016-07" db="EMBL/GenBank/DDBJ databases">
        <title>Microvirga ossetica sp. nov. a new species of rhizobia isolated from root nodules of the legume species Vicia alpestris Steven originated from North Ossetia region in the Caucasus.</title>
        <authorList>
            <person name="Safronova V.I."/>
            <person name="Kuznetsova I.G."/>
            <person name="Sazanova A.L."/>
            <person name="Belimov A."/>
            <person name="Andronov E."/>
            <person name="Osledkin Y.S."/>
            <person name="Onishchuk O.P."/>
            <person name="Kurchak O.N."/>
            <person name="Shaposhnikov A.I."/>
            <person name="Willems A."/>
            <person name="Tikhonovich I.A."/>
        </authorList>
    </citation>
    <scope>NUCLEOTIDE SEQUENCE [LARGE SCALE GENOMIC DNA]</scope>
    <source>
        <strain evidence="1">V5/3M</strain>
        <plasmid evidence="1">unnamed1</plasmid>
    </source>
</reference>
<name>A0A1B2ES52_9HYPH</name>
<sequence length="71" mass="7839">MAKAKDGSEDLKLLTACNLPLGQLRTDGQRDTCCCDGCRCKPKLNREMTRNSEMKKLLDHGSAPAIDFIIV</sequence>
<accession>A0A1B2ES52</accession>